<sequence length="277" mass="30465">MMTLPEYKFSTSAAKTAFQLSHQTQLTLFDHLKTHPSEFEQWSKSVKTLGTASQTALITDYPWESLGPGVFVDCGGGHGAVVEEVLRDSTFVVQDLPEIVSFAEANVRSELESRCQGGSLIVEAHDLFTIQPRKADVYIFRYILHNWSNADCVSILRNTAKAAGPEARFLVIEYIPQSSGFTTAKEQSSQGVDLDDCIGMANYQPITAPPFVPHNFGANIKMHSALGVHMMGVFNASERCLEEWSEIISAAGFRITGIKALRANLSVIECQIVRSDS</sequence>
<dbReference type="PANTHER" id="PTHR43712:SF2">
    <property type="entry name" value="O-METHYLTRANSFERASE CICE"/>
    <property type="match status" value="1"/>
</dbReference>
<proteinExistence type="predicted"/>
<evidence type="ECO:0000259" key="4">
    <source>
        <dbReference type="Pfam" id="PF00891"/>
    </source>
</evidence>
<dbReference type="PROSITE" id="PS51683">
    <property type="entry name" value="SAM_OMT_II"/>
    <property type="match status" value="1"/>
</dbReference>
<dbReference type="EMBL" id="JARKIB010000140">
    <property type="protein sequence ID" value="KAJ7733158.1"/>
    <property type="molecule type" value="Genomic_DNA"/>
</dbReference>
<dbReference type="SUPFAM" id="SSF53335">
    <property type="entry name" value="S-adenosyl-L-methionine-dependent methyltransferases"/>
    <property type="match status" value="1"/>
</dbReference>
<evidence type="ECO:0000313" key="6">
    <source>
        <dbReference type="Proteomes" id="UP001215598"/>
    </source>
</evidence>
<reference evidence="5" key="1">
    <citation type="submission" date="2023-03" db="EMBL/GenBank/DDBJ databases">
        <title>Massive genome expansion in bonnet fungi (Mycena s.s.) driven by repeated elements and novel gene families across ecological guilds.</title>
        <authorList>
            <consortium name="Lawrence Berkeley National Laboratory"/>
            <person name="Harder C.B."/>
            <person name="Miyauchi S."/>
            <person name="Viragh M."/>
            <person name="Kuo A."/>
            <person name="Thoen E."/>
            <person name="Andreopoulos B."/>
            <person name="Lu D."/>
            <person name="Skrede I."/>
            <person name="Drula E."/>
            <person name="Henrissat B."/>
            <person name="Morin E."/>
            <person name="Kohler A."/>
            <person name="Barry K."/>
            <person name="LaButti K."/>
            <person name="Morin E."/>
            <person name="Salamov A."/>
            <person name="Lipzen A."/>
            <person name="Mereny Z."/>
            <person name="Hegedus B."/>
            <person name="Baldrian P."/>
            <person name="Stursova M."/>
            <person name="Weitz H."/>
            <person name="Taylor A."/>
            <person name="Grigoriev I.V."/>
            <person name="Nagy L.G."/>
            <person name="Martin F."/>
            <person name="Kauserud H."/>
        </authorList>
    </citation>
    <scope>NUCLEOTIDE SEQUENCE</scope>
    <source>
        <strain evidence="5">CBHHK182m</strain>
    </source>
</reference>
<dbReference type="GO" id="GO:0008171">
    <property type="term" value="F:O-methyltransferase activity"/>
    <property type="evidence" value="ECO:0007669"/>
    <property type="project" value="InterPro"/>
</dbReference>
<keyword evidence="6" id="KW-1185">Reference proteome</keyword>
<evidence type="ECO:0000256" key="1">
    <source>
        <dbReference type="ARBA" id="ARBA00022603"/>
    </source>
</evidence>
<keyword evidence="3" id="KW-0949">S-adenosyl-L-methionine</keyword>
<protein>
    <submittedName>
        <fullName evidence="5">S-adenosyl-L-methionine-dependent methyltransferase</fullName>
    </submittedName>
</protein>
<dbReference type="Proteomes" id="UP001215598">
    <property type="component" value="Unassembled WGS sequence"/>
</dbReference>
<dbReference type="GO" id="GO:0032259">
    <property type="term" value="P:methylation"/>
    <property type="evidence" value="ECO:0007669"/>
    <property type="project" value="UniProtKB-KW"/>
</dbReference>
<accession>A0AAD7I1R2</accession>
<feature type="domain" description="O-methyltransferase C-terminal" evidence="4">
    <location>
        <begin position="26"/>
        <end position="186"/>
    </location>
</feature>
<gene>
    <name evidence="5" type="ORF">B0H16DRAFT_1328298</name>
</gene>
<evidence type="ECO:0000256" key="3">
    <source>
        <dbReference type="ARBA" id="ARBA00022691"/>
    </source>
</evidence>
<evidence type="ECO:0000256" key="2">
    <source>
        <dbReference type="ARBA" id="ARBA00022679"/>
    </source>
</evidence>
<dbReference type="InterPro" id="IPR016461">
    <property type="entry name" value="COMT-like"/>
</dbReference>
<organism evidence="5 6">
    <name type="scientific">Mycena metata</name>
    <dbReference type="NCBI Taxonomy" id="1033252"/>
    <lineage>
        <taxon>Eukaryota</taxon>
        <taxon>Fungi</taxon>
        <taxon>Dikarya</taxon>
        <taxon>Basidiomycota</taxon>
        <taxon>Agaricomycotina</taxon>
        <taxon>Agaricomycetes</taxon>
        <taxon>Agaricomycetidae</taxon>
        <taxon>Agaricales</taxon>
        <taxon>Marasmiineae</taxon>
        <taxon>Mycenaceae</taxon>
        <taxon>Mycena</taxon>
    </lineage>
</organism>
<dbReference type="InterPro" id="IPR001077">
    <property type="entry name" value="COMT_C"/>
</dbReference>
<dbReference type="AlphaFoldDB" id="A0AAD7I1R2"/>
<keyword evidence="1 5" id="KW-0489">Methyltransferase</keyword>
<dbReference type="Gene3D" id="3.40.50.150">
    <property type="entry name" value="Vaccinia Virus protein VP39"/>
    <property type="match status" value="1"/>
</dbReference>
<name>A0AAD7I1R2_9AGAR</name>
<dbReference type="PANTHER" id="PTHR43712">
    <property type="entry name" value="PUTATIVE (AFU_ORTHOLOGUE AFUA_4G14580)-RELATED"/>
    <property type="match status" value="1"/>
</dbReference>
<comment type="caution">
    <text evidence="5">The sequence shown here is derived from an EMBL/GenBank/DDBJ whole genome shotgun (WGS) entry which is preliminary data.</text>
</comment>
<dbReference type="InterPro" id="IPR029063">
    <property type="entry name" value="SAM-dependent_MTases_sf"/>
</dbReference>
<dbReference type="Pfam" id="PF00891">
    <property type="entry name" value="Methyltransf_2"/>
    <property type="match status" value="1"/>
</dbReference>
<evidence type="ECO:0000313" key="5">
    <source>
        <dbReference type="EMBL" id="KAJ7733158.1"/>
    </source>
</evidence>
<keyword evidence="2" id="KW-0808">Transferase</keyword>